<dbReference type="OrthoDB" id="2353326at2759"/>
<protein>
    <submittedName>
        <fullName evidence="2">Uncharacterized protein</fullName>
    </submittedName>
</protein>
<proteinExistence type="predicted"/>
<sequence>MASSSIEDNIIKSLTDDNNSTPVVNTSVAFADPSGSSSSNTTSKDGQFPLHLIPFIPDEPIYKGGLTYSKLSKKDKKNLQPLKFNGKTTTEIALYRDNLTITLTHYQNVCYDYHTYLRRQHSPIASSSLPPTKGKKKQKGRATDPDFNIKQLQILEETMDESGLHLALTVRHNKLYEPEYVTHQAPRQLKRSATRNFNLDLHYNLHMRKRFHHFTEDSALVTNFCSN</sequence>
<evidence type="ECO:0000313" key="3">
    <source>
        <dbReference type="Proteomes" id="UP000684084"/>
    </source>
</evidence>
<reference evidence="2" key="1">
    <citation type="submission" date="2020-05" db="EMBL/GenBank/DDBJ databases">
        <authorList>
            <person name="Rincon C."/>
            <person name="Sanders R I."/>
            <person name="Robbins C."/>
            <person name="Chaturvedi A."/>
        </authorList>
    </citation>
    <scope>NUCLEOTIDE SEQUENCE</scope>
    <source>
        <strain evidence="2">CHB12</strain>
    </source>
</reference>
<dbReference type="EMBL" id="CAGKOT010000088">
    <property type="protein sequence ID" value="CAB5394307.1"/>
    <property type="molecule type" value="Genomic_DNA"/>
</dbReference>
<organism evidence="2 3">
    <name type="scientific">Rhizophagus irregularis</name>
    <dbReference type="NCBI Taxonomy" id="588596"/>
    <lineage>
        <taxon>Eukaryota</taxon>
        <taxon>Fungi</taxon>
        <taxon>Fungi incertae sedis</taxon>
        <taxon>Mucoromycota</taxon>
        <taxon>Glomeromycotina</taxon>
        <taxon>Glomeromycetes</taxon>
        <taxon>Glomerales</taxon>
        <taxon>Glomeraceae</taxon>
        <taxon>Rhizophagus</taxon>
    </lineage>
</organism>
<dbReference type="Proteomes" id="UP000684084">
    <property type="component" value="Unassembled WGS sequence"/>
</dbReference>
<gene>
    <name evidence="2" type="ORF">CHRIB12_LOCUS23256</name>
</gene>
<accession>A0A915ZXN4</accession>
<feature type="region of interest" description="Disordered" evidence="1">
    <location>
        <begin position="122"/>
        <end position="143"/>
    </location>
</feature>
<dbReference type="AlphaFoldDB" id="A0A915ZXN4"/>
<comment type="caution">
    <text evidence="2">The sequence shown here is derived from an EMBL/GenBank/DDBJ whole genome shotgun (WGS) entry which is preliminary data.</text>
</comment>
<evidence type="ECO:0000256" key="1">
    <source>
        <dbReference type="SAM" id="MobiDB-lite"/>
    </source>
</evidence>
<evidence type="ECO:0000313" key="2">
    <source>
        <dbReference type="EMBL" id="CAB5394307.1"/>
    </source>
</evidence>
<name>A0A915ZXN4_9GLOM</name>